<protein>
    <submittedName>
        <fullName evidence="2">Uncharacterized protein</fullName>
    </submittedName>
</protein>
<dbReference type="EMBL" id="CAUOFW020002914">
    <property type="protein sequence ID" value="CAK9156827.1"/>
    <property type="molecule type" value="Genomic_DNA"/>
</dbReference>
<gene>
    <name evidence="2" type="ORF">ILEXP_LOCUS25379</name>
</gene>
<feature type="compositionally biased region" description="Basic and acidic residues" evidence="1">
    <location>
        <begin position="20"/>
        <end position="52"/>
    </location>
</feature>
<evidence type="ECO:0000313" key="2">
    <source>
        <dbReference type="EMBL" id="CAK9156827.1"/>
    </source>
</evidence>
<keyword evidence="3" id="KW-1185">Reference proteome</keyword>
<evidence type="ECO:0000313" key="3">
    <source>
        <dbReference type="Proteomes" id="UP001642360"/>
    </source>
</evidence>
<proteinExistence type="predicted"/>
<feature type="region of interest" description="Disordered" evidence="1">
    <location>
        <begin position="15"/>
        <end position="85"/>
    </location>
</feature>
<feature type="compositionally biased region" description="Basic residues" evidence="1">
    <location>
        <begin position="53"/>
        <end position="67"/>
    </location>
</feature>
<name>A0ABC8SIV5_9AQUA</name>
<organism evidence="2 3">
    <name type="scientific">Ilex paraguariensis</name>
    <name type="common">yerba mate</name>
    <dbReference type="NCBI Taxonomy" id="185542"/>
    <lineage>
        <taxon>Eukaryota</taxon>
        <taxon>Viridiplantae</taxon>
        <taxon>Streptophyta</taxon>
        <taxon>Embryophyta</taxon>
        <taxon>Tracheophyta</taxon>
        <taxon>Spermatophyta</taxon>
        <taxon>Magnoliopsida</taxon>
        <taxon>eudicotyledons</taxon>
        <taxon>Gunneridae</taxon>
        <taxon>Pentapetalae</taxon>
        <taxon>asterids</taxon>
        <taxon>campanulids</taxon>
        <taxon>Aquifoliales</taxon>
        <taxon>Aquifoliaceae</taxon>
        <taxon>Ilex</taxon>
    </lineage>
</organism>
<accession>A0ABC8SIV5</accession>
<reference evidence="2 3" key="1">
    <citation type="submission" date="2024-02" db="EMBL/GenBank/DDBJ databases">
        <authorList>
            <person name="Vignale AGUSTIN F."/>
            <person name="Sosa J E."/>
            <person name="Modenutti C."/>
        </authorList>
    </citation>
    <scope>NUCLEOTIDE SEQUENCE [LARGE SCALE GENOMIC DNA]</scope>
</reference>
<sequence length="203" mass="23196">MVGVYSQLAQMTAEDISEGPEWRTVEKERERERRRMRDRQRIQSLSLEEKEKHPARRSRNYQLRRQRAGNAQMGSQHEQASTATRCELSLRSENQALIDVSDMSVECNGLEHVRFSRGQEKPKAPGARCEDGETRVQRSAKLPKRLRLSQIRHLARLLNTPVVKPTDGSEQIGTDVLVKDSASSTTNYLNSAPQYHSKGRSIQ</sequence>
<feature type="compositionally biased region" description="Polar residues" evidence="1">
    <location>
        <begin position="72"/>
        <end position="84"/>
    </location>
</feature>
<dbReference type="Proteomes" id="UP001642360">
    <property type="component" value="Unassembled WGS sequence"/>
</dbReference>
<dbReference type="AlphaFoldDB" id="A0ABC8SIV5"/>
<comment type="caution">
    <text evidence="2">The sequence shown here is derived from an EMBL/GenBank/DDBJ whole genome shotgun (WGS) entry which is preliminary data.</text>
</comment>
<evidence type="ECO:0000256" key="1">
    <source>
        <dbReference type="SAM" id="MobiDB-lite"/>
    </source>
</evidence>